<dbReference type="Proteomes" id="UP000034067">
    <property type="component" value="Unassembled WGS sequence"/>
</dbReference>
<dbReference type="EMBL" id="LCMJ01000027">
    <property type="protein sequence ID" value="KKU34701.1"/>
    <property type="molecule type" value="Genomic_DNA"/>
</dbReference>
<gene>
    <name evidence="3" type="ORF">UX48_C0027G0009</name>
</gene>
<evidence type="ECO:0000313" key="4">
    <source>
        <dbReference type="Proteomes" id="UP000034067"/>
    </source>
</evidence>
<evidence type="ECO:0000256" key="1">
    <source>
        <dbReference type="SAM" id="Coils"/>
    </source>
</evidence>
<protein>
    <submittedName>
        <fullName evidence="3">Uncharacterized protein</fullName>
    </submittedName>
</protein>
<evidence type="ECO:0000313" key="3">
    <source>
        <dbReference type="EMBL" id="KKU34701.1"/>
    </source>
</evidence>
<organism evidence="3 4">
    <name type="scientific">Candidatus Azambacteria bacterium GW2011_GWB1_46_27</name>
    <dbReference type="NCBI Taxonomy" id="1618617"/>
    <lineage>
        <taxon>Bacteria</taxon>
        <taxon>Candidatus Azamiibacteriota</taxon>
    </lineage>
</organism>
<dbReference type="AlphaFoldDB" id="A0A0G1PPI3"/>
<feature type="coiled-coil region" evidence="1">
    <location>
        <begin position="34"/>
        <end position="76"/>
    </location>
</feature>
<name>A0A0G1PPI3_9BACT</name>
<comment type="caution">
    <text evidence="3">The sequence shown here is derived from an EMBL/GenBank/DDBJ whole genome shotgun (WGS) entry which is preliminary data.</text>
</comment>
<keyword evidence="2" id="KW-1133">Transmembrane helix</keyword>
<sequence>MKHENILLKFALALAIVDLVLIVAILLQVNNLVKDVLEVQNKQLEVEVMKNKLEKAQEAKVEEKAKETERQETKIEGKEKIIKDISDWKEYSSTVGRVAKISFKYPFDWTVTPVMNGYYKVQPQNGQFASIIIDTLSGTEMPDRIRQLKEVISRSHLARDRKEETLNLDGIIIWKISGINNVGNKQIFIIWEKIVEDTNYAIQFSTTGSELYKTIDEQAILDNMVNTFKFISFWELNLLDTSTWKEFSGILANNKVKFSFKYPSINWFIDQAYVIHVLSVRHTKSGFGMLIEELKNFTQENLEMSYRDTISQGRAEETLKIGNATVFKVSGKDANNQTRAFAVWRENINNTNYTIQFAIVNPSENANDLIIFDKLIKTFKLTPVTDSAQDLQNKVIEVTLEDVLGEEGYGNLHKIIEENIGRRWSGQTMDWFRLVEGDVIKLFLRGVLNGGGSGANGPYLEINTKSRRIYLKFADLPSTGGNTINSPDNKYAAYLPFMYSYRGITELHLYDYVNLKDKGVVYIAPQESSLQLCGHGCYISDQAVKWLDNDTLQIHLIKRTKDGLAYWTEKEIEFDGEPFTIDISKFKK</sequence>
<keyword evidence="2" id="KW-0812">Transmembrane</keyword>
<reference evidence="3 4" key="1">
    <citation type="journal article" date="2015" name="Nature">
        <title>rRNA introns, odd ribosomes, and small enigmatic genomes across a large radiation of phyla.</title>
        <authorList>
            <person name="Brown C.T."/>
            <person name="Hug L.A."/>
            <person name="Thomas B.C."/>
            <person name="Sharon I."/>
            <person name="Castelle C.J."/>
            <person name="Singh A."/>
            <person name="Wilkins M.J."/>
            <person name="Williams K.H."/>
            <person name="Banfield J.F."/>
        </authorList>
    </citation>
    <scope>NUCLEOTIDE SEQUENCE [LARGE SCALE GENOMIC DNA]</scope>
</reference>
<feature type="transmembrane region" description="Helical" evidence="2">
    <location>
        <begin position="7"/>
        <end position="27"/>
    </location>
</feature>
<evidence type="ECO:0000256" key="2">
    <source>
        <dbReference type="SAM" id="Phobius"/>
    </source>
</evidence>
<proteinExistence type="predicted"/>
<keyword evidence="2" id="KW-0472">Membrane</keyword>
<keyword evidence="1" id="KW-0175">Coiled coil</keyword>
<accession>A0A0G1PPI3</accession>